<dbReference type="PANTHER" id="PTHR48163:SF2">
    <property type="entry name" value="EXPRESSED PROTEIN"/>
    <property type="match status" value="1"/>
</dbReference>
<organism evidence="2 3">
    <name type="scientific">Citrus sinensis</name>
    <name type="common">Sweet orange</name>
    <name type="synonym">Citrus aurantium var. sinensis</name>
    <dbReference type="NCBI Taxonomy" id="2711"/>
    <lineage>
        <taxon>Eukaryota</taxon>
        <taxon>Viridiplantae</taxon>
        <taxon>Streptophyta</taxon>
        <taxon>Embryophyta</taxon>
        <taxon>Tracheophyta</taxon>
        <taxon>Spermatophyta</taxon>
        <taxon>Magnoliopsida</taxon>
        <taxon>eudicotyledons</taxon>
        <taxon>Gunneridae</taxon>
        <taxon>Pentapetalae</taxon>
        <taxon>rosids</taxon>
        <taxon>malvids</taxon>
        <taxon>Sapindales</taxon>
        <taxon>Rutaceae</taxon>
        <taxon>Aurantioideae</taxon>
        <taxon>Citrus</taxon>
    </lineage>
</organism>
<dbReference type="Proteomes" id="UP000027120">
    <property type="component" value="Unassembled WGS sequence"/>
</dbReference>
<reference evidence="2 3" key="1">
    <citation type="submission" date="2014-04" db="EMBL/GenBank/DDBJ databases">
        <authorList>
            <consortium name="International Citrus Genome Consortium"/>
            <person name="Gmitter F."/>
            <person name="Chen C."/>
            <person name="Farmerie W."/>
            <person name="Harkins T."/>
            <person name="Desany B."/>
            <person name="Mohiuddin M."/>
            <person name="Kodira C."/>
            <person name="Borodovsky M."/>
            <person name="Lomsadze A."/>
            <person name="Burns P."/>
            <person name="Jenkins J."/>
            <person name="Prochnik S."/>
            <person name="Shu S."/>
            <person name="Chapman J."/>
            <person name="Pitluck S."/>
            <person name="Schmutz J."/>
            <person name="Rokhsar D."/>
        </authorList>
    </citation>
    <scope>NUCLEOTIDE SEQUENCE</scope>
</reference>
<sequence length="122" mass="13694">VKDCLKQNEELRGILEKLRTEQASFMSVNDKDILRDFSEPSKDAVSQNGSETHKNEFLALKGQLAKEQSRAEALSAQVLQLSAQLQQTTQAYNGLVRLYKPVLRNIESSLIKMKQDGSVTVQ</sequence>
<accession>A0A067FTY1</accession>
<keyword evidence="1" id="KW-0175">Coiled coil</keyword>
<dbReference type="EMBL" id="KK784898">
    <property type="protein sequence ID" value="KDO66651.1"/>
    <property type="molecule type" value="Genomic_DNA"/>
</dbReference>
<proteinExistence type="predicted"/>
<name>A0A067FTY1_CITSI</name>
<evidence type="ECO:0000313" key="3">
    <source>
        <dbReference type="Proteomes" id="UP000027120"/>
    </source>
</evidence>
<feature type="non-terminal residue" evidence="2">
    <location>
        <position position="1"/>
    </location>
</feature>
<feature type="coiled-coil region" evidence="1">
    <location>
        <begin position="64"/>
        <end position="91"/>
    </location>
</feature>
<protein>
    <submittedName>
        <fullName evidence="2">Uncharacterized protein</fullName>
    </submittedName>
</protein>
<keyword evidence="3" id="KW-1185">Reference proteome</keyword>
<dbReference type="AlphaFoldDB" id="A0A067FTY1"/>
<evidence type="ECO:0000256" key="1">
    <source>
        <dbReference type="SAM" id="Coils"/>
    </source>
</evidence>
<gene>
    <name evidence="2" type="ORF">CISIN_1g0470212mg</name>
</gene>
<dbReference type="STRING" id="2711.A0A067FTY1"/>
<evidence type="ECO:0000313" key="2">
    <source>
        <dbReference type="EMBL" id="KDO66651.1"/>
    </source>
</evidence>
<dbReference type="PANTHER" id="PTHR48163">
    <property type="entry name" value="BNAC02G25670D PROTEIN"/>
    <property type="match status" value="1"/>
</dbReference>